<dbReference type="InterPro" id="IPR008670">
    <property type="entry name" value="CoA_reduct_LuxC"/>
</dbReference>
<evidence type="ECO:0000313" key="3">
    <source>
        <dbReference type="Proteomes" id="UP000321168"/>
    </source>
</evidence>
<organism evidence="2 3">
    <name type="scientific">Luteibaculum oceani</name>
    <dbReference type="NCBI Taxonomy" id="1294296"/>
    <lineage>
        <taxon>Bacteria</taxon>
        <taxon>Pseudomonadati</taxon>
        <taxon>Bacteroidota</taxon>
        <taxon>Flavobacteriia</taxon>
        <taxon>Flavobacteriales</taxon>
        <taxon>Luteibaculaceae</taxon>
        <taxon>Luteibaculum</taxon>
    </lineage>
</organism>
<protein>
    <submittedName>
        <fullName evidence="2">Acyl-CoA reductase</fullName>
    </submittedName>
</protein>
<keyword evidence="1" id="KW-0521">NADP</keyword>
<dbReference type="AlphaFoldDB" id="A0A5C6UUA3"/>
<dbReference type="Pfam" id="PF05893">
    <property type="entry name" value="LuxC"/>
    <property type="match status" value="1"/>
</dbReference>
<dbReference type="EMBL" id="VORB01000009">
    <property type="protein sequence ID" value="TXC76943.1"/>
    <property type="molecule type" value="Genomic_DNA"/>
</dbReference>
<keyword evidence="3" id="KW-1185">Reference proteome</keyword>
<sequence length="377" mass="42894">MHSSVIIIAITQSVLGVPLQFACKYSYCNQLKQLDMMVQESVLTQIHAFAVNLKGELARIESSESYDSQWVACIRKAEIENPWFTKREQLRSLKSWVAILTDPSFEAELNRFPPKTTTKTVGVIAAGNIPMVGLHDAISVLLSGHNLLLKCSSEDKILLPFFLAQLSEFVVDFKARYSIVEGFKSRDINALIATGSDNTARYFEYYFRENHKIIRKNRTSVAVLDGSETQEEMEALLEDVFAYFGLGCRSITKLYLPKGFDVQRVFKAMPKFEYLANHNKYMNNYTYHKALYLMNQTPYLENGFCNLVEEESLHSPVSCLHYEFYDDIAVLNNTLTDMQEKIQCRVGVDGLALGSAQKPCFTDYADQVNTMEFLNGL</sequence>
<dbReference type="InterPro" id="IPR016161">
    <property type="entry name" value="Ald_DH/histidinol_DH"/>
</dbReference>
<dbReference type="Proteomes" id="UP000321168">
    <property type="component" value="Unassembled WGS sequence"/>
</dbReference>
<accession>A0A5C6UUA3</accession>
<gene>
    <name evidence="2" type="ORF">FRX97_10025</name>
</gene>
<proteinExistence type="predicted"/>
<name>A0A5C6UUA3_9FLAO</name>
<dbReference type="OrthoDB" id="1522941at2"/>
<dbReference type="GO" id="GO:0003995">
    <property type="term" value="F:acyl-CoA dehydrogenase activity"/>
    <property type="evidence" value="ECO:0007669"/>
    <property type="project" value="InterPro"/>
</dbReference>
<comment type="caution">
    <text evidence="2">The sequence shown here is derived from an EMBL/GenBank/DDBJ whole genome shotgun (WGS) entry which is preliminary data.</text>
</comment>
<dbReference type="SUPFAM" id="SSF53720">
    <property type="entry name" value="ALDH-like"/>
    <property type="match status" value="1"/>
</dbReference>
<evidence type="ECO:0000256" key="1">
    <source>
        <dbReference type="ARBA" id="ARBA00022857"/>
    </source>
</evidence>
<evidence type="ECO:0000313" key="2">
    <source>
        <dbReference type="EMBL" id="TXC76943.1"/>
    </source>
</evidence>
<reference evidence="2 3" key="1">
    <citation type="submission" date="2019-08" db="EMBL/GenBank/DDBJ databases">
        <title>Genome of Luteibaculum oceani JCM 18817.</title>
        <authorList>
            <person name="Bowman J.P."/>
        </authorList>
    </citation>
    <scope>NUCLEOTIDE SEQUENCE [LARGE SCALE GENOMIC DNA]</scope>
    <source>
        <strain evidence="2 3">JCM 18817</strain>
    </source>
</reference>
<dbReference type="GO" id="GO:0008218">
    <property type="term" value="P:bioluminescence"/>
    <property type="evidence" value="ECO:0007669"/>
    <property type="project" value="InterPro"/>
</dbReference>